<keyword evidence="5 8" id="KW-0418">Kinase</keyword>
<dbReference type="Pfam" id="PF01121">
    <property type="entry name" value="CoaE"/>
    <property type="match status" value="1"/>
</dbReference>
<sequence>MAKVIGVTGGIASGKSLVSAYLIAHGFSIVDADIVAREVVAPDSIGLKKVAATFGNEIVDTKGNLDRKRLAKIVFADDSQLKLLNDILQPLIRQQIQQELQQFIAQGQEYIFLVAPLLFEENYQSMCDEIMVVTVTLQTQLQRLMSRDQLNEQQARRRIAAQWPLSRKIALADVVIDNDGTIAQTKAQLAAWIKRTIA</sequence>
<dbReference type="Gene3D" id="3.40.50.300">
    <property type="entry name" value="P-loop containing nucleotide triphosphate hydrolases"/>
    <property type="match status" value="1"/>
</dbReference>
<dbReference type="PROSITE" id="PS51219">
    <property type="entry name" value="DPCK"/>
    <property type="match status" value="1"/>
</dbReference>
<comment type="function">
    <text evidence="8">Catalyzes the phosphorylation of the 3'-hydroxyl group of dephosphocoenzyme A to form coenzyme A.</text>
</comment>
<keyword evidence="7 8" id="KW-0173">Coenzyme A biosynthesis</keyword>
<dbReference type="EMBL" id="DXFH01000002">
    <property type="protein sequence ID" value="HIX35170.1"/>
    <property type="molecule type" value="Genomic_DNA"/>
</dbReference>
<evidence type="ECO:0000256" key="5">
    <source>
        <dbReference type="ARBA" id="ARBA00022777"/>
    </source>
</evidence>
<dbReference type="PANTHER" id="PTHR10695">
    <property type="entry name" value="DEPHOSPHO-COA KINASE-RELATED"/>
    <property type="match status" value="1"/>
</dbReference>
<evidence type="ECO:0000256" key="3">
    <source>
        <dbReference type="ARBA" id="ARBA00022679"/>
    </source>
</evidence>
<evidence type="ECO:0000313" key="11">
    <source>
        <dbReference type="Proteomes" id="UP000824231"/>
    </source>
</evidence>
<dbReference type="InterPro" id="IPR001977">
    <property type="entry name" value="Depp_CoAkinase"/>
</dbReference>
<keyword evidence="2 8" id="KW-0963">Cytoplasm</keyword>
<dbReference type="GO" id="GO:0015937">
    <property type="term" value="P:coenzyme A biosynthetic process"/>
    <property type="evidence" value="ECO:0007669"/>
    <property type="project" value="UniProtKB-UniRule"/>
</dbReference>
<evidence type="ECO:0000256" key="1">
    <source>
        <dbReference type="ARBA" id="ARBA00009018"/>
    </source>
</evidence>
<evidence type="ECO:0000256" key="2">
    <source>
        <dbReference type="ARBA" id="ARBA00022490"/>
    </source>
</evidence>
<evidence type="ECO:0000256" key="7">
    <source>
        <dbReference type="ARBA" id="ARBA00022993"/>
    </source>
</evidence>
<evidence type="ECO:0000256" key="8">
    <source>
        <dbReference type="HAMAP-Rule" id="MF_00376"/>
    </source>
</evidence>
<protein>
    <recommendedName>
        <fullName evidence="8 9">Dephospho-CoA kinase</fullName>
        <ecNumber evidence="8 9">2.7.1.24</ecNumber>
    </recommendedName>
    <alternativeName>
        <fullName evidence="8">Dephosphocoenzyme A kinase</fullName>
    </alternativeName>
</protein>
<comment type="subcellular location">
    <subcellularLocation>
        <location evidence="8">Cytoplasm</location>
    </subcellularLocation>
</comment>
<name>A0A9D1VGY1_9LACO</name>
<dbReference type="GO" id="GO:0005524">
    <property type="term" value="F:ATP binding"/>
    <property type="evidence" value="ECO:0007669"/>
    <property type="project" value="UniProtKB-UniRule"/>
</dbReference>
<dbReference type="PANTHER" id="PTHR10695:SF46">
    <property type="entry name" value="BIFUNCTIONAL COENZYME A SYNTHASE-RELATED"/>
    <property type="match status" value="1"/>
</dbReference>
<dbReference type="HAMAP" id="MF_00376">
    <property type="entry name" value="Dephospho_CoA_kinase"/>
    <property type="match status" value="1"/>
</dbReference>
<reference evidence="10" key="1">
    <citation type="journal article" date="2021" name="PeerJ">
        <title>Extensive microbial diversity within the chicken gut microbiome revealed by metagenomics and culture.</title>
        <authorList>
            <person name="Gilroy R."/>
            <person name="Ravi A."/>
            <person name="Getino M."/>
            <person name="Pursley I."/>
            <person name="Horton D.L."/>
            <person name="Alikhan N.F."/>
            <person name="Baker D."/>
            <person name="Gharbi K."/>
            <person name="Hall N."/>
            <person name="Watson M."/>
            <person name="Adriaenssens E.M."/>
            <person name="Foster-Nyarko E."/>
            <person name="Jarju S."/>
            <person name="Secka A."/>
            <person name="Antonio M."/>
            <person name="Oren A."/>
            <person name="Chaudhuri R.R."/>
            <person name="La Ragione R."/>
            <person name="Hildebrand F."/>
            <person name="Pallen M.J."/>
        </authorList>
    </citation>
    <scope>NUCLEOTIDE SEQUENCE</scope>
    <source>
        <strain evidence="10">ChiSxjej3B15-572</strain>
    </source>
</reference>
<dbReference type="CDD" id="cd02022">
    <property type="entry name" value="DPCK"/>
    <property type="match status" value="1"/>
</dbReference>
<dbReference type="SUPFAM" id="SSF52540">
    <property type="entry name" value="P-loop containing nucleoside triphosphate hydrolases"/>
    <property type="match status" value="1"/>
</dbReference>
<accession>A0A9D1VGY1</accession>
<comment type="catalytic activity">
    <reaction evidence="8">
        <text>3'-dephospho-CoA + ATP = ADP + CoA + H(+)</text>
        <dbReference type="Rhea" id="RHEA:18245"/>
        <dbReference type="ChEBI" id="CHEBI:15378"/>
        <dbReference type="ChEBI" id="CHEBI:30616"/>
        <dbReference type="ChEBI" id="CHEBI:57287"/>
        <dbReference type="ChEBI" id="CHEBI:57328"/>
        <dbReference type="ChEBI" id="CHEBI:456216"/>
        <dbReference type="EC" id="2.7.1.24"/>
    </reaction>
</comment>
<evidence type="ECO:0000256" key="9">
    <source>
        <dbReference type="NCBIfam" id="TIGR00152"/>
    </source>
</evidence>
<keyword evidence="3 8" id="KW-0808">Transferase</keyword>
<comment type="similarity">
    <text evidence="1 8">Belongs to the CoaE family.</text>
</comment>
<evidence type="ECO:0000256" key="6">
    <source>
        <dbReference type="ARBA" id="ARBA00022840"/>
    </source>
</evidence>
<dbReference type="GO" id="GO:0005737">
    <property type="term" value="C:cytoplasm"/>
    <property type="evidence" value="ECO:0007669"/>
    <property type="project" value="UniProtKB-SubCell"/>
</dbReference>
<proteinExistence type="inferred from homology"/>
<comment type="pathway">
    <text evidence="8">Cofactor biosynthesis; coenzyme A biosynthesis; CoA from (R)-pantothenate: step 5/5.</text>
</comment>
<dbReference type="FunFam" id="3.40.50.300:FF:000991">
    <property type="entry name" value="Dephospho-CoA kinase"/>
    <property type="match status" value="1"/>
</dbReference>
<keyword evidence="6 8" id="KW-0067">ATP-binding</keyword>
<keyword evidence="4 8" id="KW-0547">Nucleotide-binding</keyword>
<evidence type="ECO:0000256" key="4">
    <source>
        <dbReference type="ARBA" id="ARBA00022741"/>
    </source>
</evidence>
<organism evidence="10 11">
    <name type="scientific">Candidatus Limosilactobacillus merdigallinarum</name>
    <dbReference type="NCBI Taxonomy" id="2838652"/>
    <lineage>
        <taxon>Bacteria</taxon>
        <taxon>Bacillati</taxon>
        <taxon>Bacillota</taxon>
        <taxon>Bacilli</taxon>
        <taxon>Lactobacillales</taxon>
        <taxon>Lactobacillaceae</taxon>
        <taxon>Limosilactobacillus</taxon>
    </lineage>
</organism>
<dbReference type="NCBIfam" id="TIGR00152">
    <property type="entry name" value="dephospho-CoA kinase"/>
    <property type="match status" value="1"/>
</dbReference>
<dbReference type="Proteomes" id="UP000824231">
    <property type="component" value="Unassembled WGS sequence"/>
</dbReference>
<reference evidence="10" key="2">
    <citation type="submission" date="2021-04" db="EMBL/GenBank/DDBJ databases">
        <authorList>
            <person name="Gilroy R."/>
        </authorList>
    </citation>
    <scope>NUCLEOTIDE SEQUENCE</scope>
    <source>
        <strain evidence="10">ChiSxjej3B15-572</strain>
    </source>
</reference>
<dbReference type="EC" id="2.7.1.24" evidence="8 9"/>
<evidence type="ECO:0000313" key="10">
    <source>
        <dbReference type="EMBL" id="HIX35170.1"/>
    </source>
</evidence>
<comment type="caution">
    <text evidence="10">The sequence shown here is derived from an EMBL/GenBank/DDBJ whole genome shotgun (WGS) entry which is preliminary data.</text>
</comment>
<dbReference type="InterPro" id="IPR027417">
    <property type="entry name" value="P-loop_NTPase"/>
</dbReference>
<gene>
    <name evidence="8 10" type="primary">coaE</name>
    <name evidence="10" type="ORF">H9856_01965</name>
</gene>
<feature type="binding site" evidence="8">
    <location>
        <begin position="12"/>
        <end position="17"/>
    </location>
    <ligand>
        <name>ATP</name>
        <dbReference type="ChEBI" id="CHEBI:30616"/>
    </ligand>
</feature>
<dbReference type="GO" id="GO:0004140">
    <property type="term" value="F:dephospho-CoA kinase activity"/>
    <property type="evidence" value="ECO:0007669"/>
    <property type="project" value="UniProtKB-UniRule"/>
</dbReference>
<dbReference type="AlphaFoldDB" id="A0A9D1VGY1"/>